<name>A0A511KIV0_RHOTO</name>
<comment type="caution">
    <text evidence="3">The sequence shown here is derived from an EMBL/GenBank/DDBJ whole genome shotgun (WGS) entry which is preliminary data.</text>
</comment>
<feature type="compositionally biased region" description="Polar residues" evidence="1">
    <location>
        <begin position="1"/>
        <end position="23"/>
    </location>
</feature>
<dbReference type="AlphaFoldDB" id="A0A511KIV0"/>
<gene>
    <name evidence="3" type="ORF">Rt10032_c09g3852</name>
</gene>
<keyword evidence="2" id="KW-1133">Transmembrane helix</keyword>
<feature type="transmembrane region" description="Helical" evidence="2">
    <location>
        <begin position="208"/>
        <end position="232"/>
    </location>
</feature>
<evidence type="ECO:0000313" key="4">
    <source>
        <dbReference type="Proteomes" id="UP000321518"/>
    </source>
</evidence>
<feature type="transmembrane region" description="Helical" evidence="2">
    <location>
        <begin position="131"/>
        <end position="150"/>
    </location>
</feature>
<feature type="transmembrane region" description="Helical" evidence="2">
    <location>
        <begin position="253"/>
        <end position="273"/>
    </location>
</feature>
<evidence type="ECO:0000256" key="1">
    <source>
        <dbReference type="SAM" id="MobiDB-lite"/>
    </source>
</evidence>
<organism evidence="3 4">
    <name type="scientific">Rhodotorula toruloides</name>
    <name type="common">Yeast</name>
    <name type="synonym">Rhodosporidium toruloides</name>
    <dbReference type="NCBI Taxonomy" id="5286"/>
    <lineage>
        <taxon>Eukaryota</taxon>
        <taxon>Fungi</taxon>
        <taxon>Dikarya</taxon>
        <taxon>Basidiomycota</taxon>
        <taxon>Pucciniomycotina</taxon>
        <taxon>Microbotryomycetes</taxon>
        <taxon>Sporidiobolales</taxon>
        <taxon>Sporidiobolaceae</taxon>
        <taxon>Rhodotorula</taxon>
    </lineage>
</organism>
<sequence>MPVKGSTSCDVNTSLGRTVTPSLSEKPPAVSNAVKPPSTQAEGGRPDVQRDPPASPSPPPLPRLNPLHITLLHLHALYAVRFALHAIRNSVTTALIANPLPPPFAPANASASFAKRIGRFHWRMSTISRRCGTGLLAWLVTMGGLLAFLVKASSISSGAQGWNVVACAGWVGQLRLADSLGAVKAGARGWAPLRNVVLIEIISNLLQAFLAIMPLLVSLGWAPSAISASFLLHSPGSPSSPPPAGSYRLPTDNFLSAIISPFATNLLTILQVLQLVLARSPSHRWFNFSTLIVLNAILLPLEQLAVMREKKANEAERIAKLAFAFPRRAARRGTASRDAELEGTCLVCFEGTFEPDATVGGARRVTFITACELPCGHTCAFSPSRYMLLLNLKPTSAENTQSTPPVSHAGSPSSRPVPPVTVLPSHLRRRPHRCDHVSVARASDAHVGQSLELAFAGGTSEMDEYPGAAAMRRREQRRAQAAL</sequence>
<dbReference type="OrthoDB" id="2538055at2759"/>
<evidence type="ECO:0000313" key="3">
    <source>
        <dbReference type="EMBL" id="GEM09835.1"/>
    </source>
</evidence>
<dbReference type="EMBL" id="BJWK01000009">
    <property type="protein sequence ID" value="GEM09835.1"/>
    <property type="molecule type" value="Genomic_DNA"/>
</dbReference>
<reference evidence="3 4" key="1">
    <citation type="submission" date="2019-07" db="EMBL/GenBank/DDBJ databases">
        <title>Rhodotorula toruloides NBRC10032 genome sequencing.</title>
        <authorList>
            <person name="Shida Y."/>
            <person name="Takaku H."/>
            <person name="Ogasawara W."/>
            <person name="Mori K."/>
        </authorList>
    </citation>
    <scope>NUCLEOTIDE SEQUENCE [LARGE SCALE GENOMIC DNA]</scope>
    <source>
        <strain evidence="3 4">NBRC10032</strain>
    </source>
</reference>
<proteinExistence type="predicted"/>
<protein>
    <submittedName>
        <fullName evidence="3">Zinc finger, RING/FYVE/PHD-type domain containing protein</fullName>
    </submittedName>
</protein>
<accession>A0A511KIV0</accession>
<feature type="region of interest" description="Disordered" evidence="1">
    <location>
        <begin position="1"/>
        <end position="62"/>
    </location>
</feature>
<evidence type="ECO:0000256" key="2">
    <source>
        <dbReference type="SAM" id="Phobius"/>
    </source>
</evidence>
<feature type="compositionally biased region" description="Pro residues" evidence="1">
    <location>
        <begin position="53"/>
        <end position="62"/>
    </location>
</feature>
<keyword evidence="2" id="KW-0812">Transmembrane</keyword>
<feature type="transmembrane region" description="Helical" evidence="2">
    <location>
        <begin position="285"/>
        <end position="301"/>
    </location>
</feature>
<keyword evidence="2" id="KW-0472">Membrane</keyword>
<feature type="region of interest" description="Disordered" evidence="1">
    <location>
        <begin position="397"/>
        <end position="419"/>
    </location>
</feature>
<dbReference type="Proteomes" id="UP000321518">
    <property type="component" value="Unassembled WGS sequence"/>
</dbReference>